<comment type="pathway">
    <text evidence="1">Protein modification; protein ubiquitination.</text>
</comment>
<dbReference type="Pfam" id="PF00651">
    <property type="entry name" value="BTB"/>
    <property type="match status" value="1"/>
</dbReference>
<sequence length="169" mass="18784">MEDAGMEFLLDAVDRTSGEVLDLVGASAYWSCDDLVERADLDLERHLLKDDCFTTFAAHRCVLAARSTVLRAELYGAMKESGVQIDGMRAEVFRHLLHFVYTDSLPEEEEGDGVAMAQHLMEAADRYGMERLKLLYCWPTLAYWARSATGPHMDVSTVATTLSSITAKG</sequence>
<dbReference type="AlphaFoldDB" id="R7W220"/>
<dbReference type="InterPro" id="IPR000210">
    <property type="entry name" value="BTB/POZ_dom"/>
</dbReference>
<dbReference type="PANTHER" id="PTHR26379">
    <property type="entry name" value="BTB/POZ AND MATH DOMAIN-CONTAINING PROTEIN 1"/>
    <property type="match status" value="1"/>
</dbReference>
<reference evidence="2" key="1">
    <citation type="submission" date="2015-06" db="UniProtKB">
        <authorList>
            <consortium name="EnsemblPlants"/>
        </authorList>
    </citation>
    <scope>IDENTIFICATION</scope>
</reference>
<dbReference type="PANTHER" id="PTHR26379:SF396">
    <property type="entry name" value="BTB_POZ DOMAIN CONTAINING PROTEIN"/>
    <property type="match status" value="1"/>
</dbReference>
<organism evidence="2">
    <name type="scientific">Aegilops tauschii</name>
    <name type="common">Tausch's goatgrass</name>
    <name type="synonym">Aegilops squarrosa</name>
    <dbReference type="NCBI Taxonomy" id="37682"/>
    <lineage>
        <taxon>Eukaryota</taxon>
        <taxon>Viridiplantae</taxon>
        <taxon>Streptophyta</taxon>
        <taxon>Embryophyta</taxon>
        <taxon>Tracheophyta</taxon>
        <taxon>Spermatophyta</taxon>
        <taxon>Magnoliopsida</taxon>
        <taxon>Liliopsida</taxon>
        <taxon>Poales</taxon>
        <taxon>Poaceae</taxon>
        <taxon>BOP clade</taxon>
        <taxon>Pooideae</taxon>
        <taxon>Triticodae</taxon>
        <taxon>Triticeae</taxon>
        <taxon>Triticinae</taxon>
        <taxon>Aegilops</taxon>
    </lineage>
</organism>
<name>R7W220_AEGTA</name>
<evidence type="ECO:0000256" key="1">
    <source>
        <dbReference type="ARBA" id="ARBA00004906"/>
    </source>
</evidence>
<protein>
    <submittedName>
        <fullName evidence="2">Uncharacterized protein</fullName>
    </submittedName>
</protein>
<evidence type="ECO:0000313" key="2">
    <source>
        <dbReference type="EnsemblPlants" id="EMT13116"/>
    </source>
</evidence>
<dbReference type="EnsemblPlants" id="EMT13116">
    <property type="protein sequence ID" value="EMT13116"/>
    <property type="gene ID" value="F775_42993"/>
</dbReference>
<dbReference type="PROSITE" id="PS50097">
    <property type="entry name" value="BTB"/>
    <property type="match status" value="1"/>
</dbReference>
<dbReference type="InterPro" id="IPR011333">
    <property type="entry name" value="SKP1/BTB/POZ_sf"/>
</dbReference>
<dbReference type="SMART" id="SM00225">
    <property type="entry name" value="BTB"/>
    <property type="match status" value="1"/>
</dbReference>
<dbReference type="Gene3D" id="3.30.710.10">
    <property type="entry name" value="Potassium Channel Kv1.1, Chain A"/>
    <property type="match status" value="1"/>
</dbReference>
<dbReference type="GO" id="GO:0016567">
    <property type="term" value="P:protein ubiquitination"/>
    <property type="evidence" value="ECO:0007669"/>
    <property type="project" value="InterPro"/>
</dbReference>
<accession>R7W220</accession>
<proteinExistence type="predicted"/>
<dbReference type="SUPFAM" id="SSF54695">
    <property type="entry name" value="POZ domain"/>
    <property type="match status" value="1"/>
</dbReference>
<dbReference type="InterPro" id="IPR045005">
    <property type="entry name" value="BPM1-6"/>
</dbReference>